<protein>
    <submittedName>
        <fullName evidence="1">Uncharacterized protein</fullName>
    </submittedName>
</protein>
<evidence type="ECO:0000313" key="1">
    <source>
        <dbReference type="EMBL" id="EQD79152.1"/>
    </source>
</evidence>
<gene>
    <name evidence="1" type="ORF">B1B_00345</name>
</gene>
<accession>T1CAK4</accession>
<proteinExistence type="predicted"/>
<dbReference type="InterPro" id="IPR036098">
    <property type="entry name" value="Thymidylate_synthase_ThyX_sf"/>
</dbReference>
<dbReference type="AlphaFoldDB" id="T1CAK4"/>
<reference evidence="1" key="1">
    <citation type="submission" date="2013-08" db="EMBL/GenBank/DDBJ databases">
        <authorList>
            <person name="Mendez C."/>
            <person name="Richter M."/>
            <person name="Ferrer M."/>
            <person name="Sanchez J."/>
        </authorList>
    </citation>
    <scope>NUCLEOTIDE SEQUENCE</scope>
</reference>
<dbReference type="Gene3D" id="3.30.1360.170">
    <property type="match status" value="1"/>
</dbReference>
<sequence length="114" mass="12752">ANRFSIGGKRANAFFKRVFAEYGDDSVIDNAGDHIAIEGVDQQEAKYIEHGRLAGYIEKSTRYVDFTSKYKIDAEGYILEKSTGGDGSYLYKEYEPVMQSPLSGAYTQTMDLLV</sequence>
<dbReference type="GO" id="GO:0006231">
    <property type="term" value="P:dTMP biosynthetic process"/>
    <property type="evidence" value="ECO:0007669"/>
    <property type="project" value="InterPro"/>
</dbReference>
<organism evidence="1">
    <name type="scientific">mine drainage metagenome</name>
    <dbReference type="NCBI Taxonomy" id="410659"/>
    <lineage>
        <taxon>unclassified sequences</taxon>
        <taxon>metagenomes</taxon>
        <taxon>ecological metagenomes</taxon>
    </lineage>
</organism>
<dbReference type="SUPFAM" id="SSF69796">
    <property type="entry name" value="Thymidylate synthase-complementing protein Thy1"/>
    <property type="match status" value="1"/>
</dbReference>
<feature type="non-terminal residue" evidence="1">
    <location>
        <position position="1"/>
    </location>
</feature>
<dbReference type="GO" id="GO:0050660">
    <property type="term" value="F:flavin adenine dinucleotide binding"/>
    <property type="evidence" value="ECO:0007669"/>
    <property type="project" value="InterPro"/>
</dbReference>
<reference evidence="1" key="2">
    <citation type="journal article" date="2014" name="ISME J.">
        <title>Microbial stratification in low pH oxic and suboxic macroscopic growths along an acid mine drainage.</title>
        <authorList>
            <person name="Mendez-Garcia C."/>
            <person name="Mesa V."/>
            <person name="Sprenger R.R."/>
            <person name="Richter M."/>
            <person name="Diez M.S."/>
            <person name="Solano J."/>
            <person name="Bargiela R."/>
            <person name="Golyshina O.V."/>
            <person name="Manteca A."/>
            <person name="Ramos J.L."/>
            <person name="Gallego J.R."/>
            <person name="Llorente I."/>
            <person name="Martins Dos Santos V.A."/>
            <person name="Jensen O.N."/>
            <person name="Pelaez A.I."/>
            <person name="Sanchez J."/>
            <person name="Ferrer M."/>
        </authorList>
    </citation>
    <scope>NUCLEOTIDE SEQUENCE</scope>
</reference>
<comment type="caution">
    <text evidence="1">The sequence shown here is derived from an EMBL/GenBank/DDBJ whole genome shotgun (WGS) entry which is preliminary data.</text>
</comment>
<dbReference type="GO" id="GO:0050797">
    <property type="term" value="F:thymidylate synthase (FAD) activity"/>
    <property type="evidence" value="ECO:0007669"/>
    <property type="project" value="InterPro"/>
</dbReference>
<name>T1CAK4_9ZZZZ</name>
<dbReference type="EMBL" id="AUZY01000265">
    <property type="protein sequence ID" value="EQD79152.1"/>
    <property type="molecule type" value="Genomic_DNA"/>
</dbReference>